<sequence length="109" mass="12091">MNASALTQDELDLRFHALSQARRRSILRLVGDREVAAGEIAAAFDVTRTAVSQHLTILKEAGLVTERREGTRRLYRARRESLPQLHDALDAIWAGALDRGKALAEGETQ</sequence>
<dbReference type="InterPro" id="IPR001845">
    <property type="entry name" value="HTH_ArsR_DNA-bd_dom"/>
</dbReference>
<dbReference type="Pfam" id="PF12840">
    <property type="entry name" value="HTH_20"/>
    <property type="match status" value="1"/>
</dbReference>
<proteinExistence type="predicted"/>
<dbReference type="InterPro" id="IPR011991">
    <property type="entry name" value="ArsR-like_HTH"/>
</dbReference>
<protein>
    <submittedName>
        <fullName evidence="5">ArsR/SmtB family transcription factor</fullName>
    </submittedName>
</protein>
<dbReference type="SMART" id="SM00418">
    <property type="entry name" value="HTH_ARSR"/>
    <property type="match status" value="1"/>
</dbReference>
<dbReference type="RefSeq" id="WP_386671484.1">
    <property type="nucleotide sequence ID" value="NZ_JBHLTG010000005.1"/>
</dbReference>
<dbReference type="NCBIfam" id="NF033788">
    <property type="entry name" value="HTH_metalloreg"/>
    <property type="match status" value="1"/>
</dbReference>
<dbReference type="InterPro" id="IPR051081">
    <property type="entry name" value="HTH_MetalResp_TranReg"/>
</dbReference>
<dbReference type="PROSITE" id="PS50987">
    <property type="entry name" value="HTH_ARSR_2"/>
    <property type="match status" value="1"/>
</dbReference>
<gene>
    <name evidence="5" type="ORF">ACFFGH_19730</name>
</gene>
<dbReference type="Gene3D" id="1.10.10.10">
    <property type="entry name" value="Winged helix-like DNA-binding domain superfamily/Winged helix DNA-binding domain"/>
    <property type="match status" value="1"/>
</dbReference>
<organism evidence="5 6">
    <name type="scientific">Lysobacter korlensis</name>
    <dbReference type="NCBI Taxonomy" id="553636"/>
    <lineage>
        <taxon>Bacteria</taxon>
        <taxon>Pseudomonadati</taxon>
        <taxon>Pseudomonadota</taxon>
        <taxon>Gammaproteobacteria</taxon>
        <taxon>Lysobacterales</taxon>
        <taxon>Lysobacteraceae</taxon>
        <taxon>Lysobacter</taxon>
    </lineage>
</organism>
<dbReference type="InterPro" id="IPR036390">
    <property type="entry name" value="WH_DNA-bd_sf"/>
</dbReference>
<evidence type="ECO:0000256" key="2">
    <source>
        <dbReference type="ARBA" id="ARBA00023125"/>
    </source>
</evidence>
<feature type="domain" description="HTH arsR-type" evidence="4">
    <location>
        <begin position="3"/>
        <end position="97"/>
    </location>
</feature>
<dbReference type="EMBL" id="JBHLTG010000005">
    <property type="protein sequence ID" value="MFC0680072.1"/>
    <property type="molecule type" value="Genomic_DNA"/>
</dbReference>
<accession>A0ABV6RSW3</accession>
<comment type="caution">
    <text evidence="5">The sequence shown here is derived from an EMBL/GenBank/DDBJ whole genome shotgun (WGS) entry which is preliminary data.</text>
</comment>
<dbReference type="PRINTS" id="PR00778">
    <property type="entry name" value="HTHARSR"/>
</dbReference>
<dbReference type="InterPro" id="IPR036388">
    <property type="entry name" value="WH-like_DNA-bd_sf"/>
</dbReference>
<dbReference type="PANTHER" id="PTHR33154:SF33">
    <property type="entry name" value="TRANSCRIPTIONAL REPRESSOR SDPR"/>
    <property type="match status" value="1"/>
</dbReference>
<evidence type="ECO:0000259" key="4">
    <source>
        <dbReference type="PROSITE" id="PS50987"/>
    </source>
</evidence>
<evidence type="ECO:0000256" key="3">
    <source>
        <dbReference type="ARBA" id="ARBA00023163"/>
    </source>
</evidence>
<dbReference type="PANTHER" id="PTHR33154">
    <property type="entry name" value="TRANSCRIPTIONAL REGULATOR, ARSR FAMILY"/>
    <property type="match status" value="1"/>
</dbReference>
<keyword evidence="1" id="KW-0805">Transcription regulation</keyword>
<evidence type="ECO:0000313" key="6">
    <source>
        <dbReference type="Proteomes" id="UP001589896"/>
    </source>
</evidence>
<evidence type="ECO:0000256" key="1">
    <source>
        <dbReference type="ARBA" id="ARBA00023015"/>
    </source>
</evidence>
<evidence type="ECO:0000313" key="5">
    <source>
        <dbReference type="EMBL" id="MFC0680072.1"/>
    </source>
</evidence>
<dbReference type="Proteomes" id="UP001589896">
    <property type="component" value="Unassembled WGS sequence"/>
</dbReference>
<name>A0ABV6RSW3_9GAMM</name>
<keyword evidence="6" id="KW-1185">Reference proteome</keyword>
<keyword evidence="3" id="KW-0804">Transcription</keyword>
<reference evidence="5 6" key="1">
    <citation type="submission" date="2024-09" db="EMBL/GenBank/DDBJ databases">
        <authorList>
            <person name="Sun Q."/>
            <person name="Mori K."/>
        </authorList>
    </citation>
    <scope>NUCLEOTIDE SEQUENCE [LARGE SCALE GENOMIC DNA]</scope>
    <source>
        <strain evidence="5 6">KCTC 23076</strain>
    </source>
</reference>
<dbReference type="CDD" id="cd00090">
    <property type="entry name" value="HTH_ARSR"/>
    <property type="match status" value="1"/>
</dbReference>
<keyword evidence="2" id="KW-0238">DNA-binding</keyword>
<dbReference type="SUPFAM" id="SSF46785">
    <property type="entry name" value="Winged helix' DNA-binding domain"/>
    <property type="match status" value="1"/>
</dbReference>